<dbReference type="InParanoid" id="A0A1H9D3J7"/>
<evidence type="ECO:0000313" key="1">
    <source>
        <dbReference type="EMBL" id="SEQ07929.1"/>
    </source>
</evidence>
<evidence type="ECO:0000313" key="2">
    <source>
        <dbReference type="Proteomes" id="UP000199021"/>
    </source>
</evidence>
<protein>
    <submittedName>
        <fullName evidence="1">Uncharacterized protein</fullName>
    </submittedName>
</protein>
<name>A0A1H9D3J7_9BACT</name>
<dbReference type="Proteomes" id="UP000199021">
    <property type="component" value="Unassembled WGS sequence"/>
</dbReference>
<keyword evidence="2" id="KW-1185">Reference proteome</keyword>
<reference evidence="2" key="1">
    <citation type="submission" date="2016-10" db="EMBL/GenBank/DDBJ databases">
        <authorList>
            <person name="Varghese N."/>
            <person name="Submissions S."/>
        </authorList>
    </citation>
    <scope>NUCLEOTIDE SEQUENCE [LARGE SCALE GENOMIC DNA]</scope>
    <source>
        <strain evidence="2">DSM 24740</strain>
    </source>
</reference>
<proteinExistence type="predicted"/>
<dbReference type="EMBL" id="FOFB01000005">
    <property type="protein sequence ID" value="SEQ07929.1"/>
    <property type="molecule type" value="Genomic_DNA"/>
</dbReference>
<gene>
    <name evidence="1" type="ORF">SAMN05444359_105129</name>
</gene>
<sequence length="143" mass="16293">MTENKLPHVEKAIVDADERLKDLEHLTEQLLPQEDTPPAEPAPITLSPDVLAAKKFIAEVDAKKWDGEEKYYFPNQKYYAAKRVISEDVLSRCVFELEGISYQLTAPALKIRGTRYTAEELIKDERILRYLVSINSGSVKQIS</sequence>
<dbReference type="STRING" id="478744.SAMN05444359_105129"/>
<dbReference type="AlphaFoldDB" id="A0A1H9D3J7"/>
<accession>A0A1H9D3J7</accession>
<organism evidence="1 2">
    <name type="scientific">Neolewinella agarilytica</name>
    <dbReference type="NCBI Taxonomy" id="478744"/>
    <lineage>
        <taxon>Bacteria</taxon>
        <taxon>Pseudomonadati</taxon>
        <taxon>Bacteroidota</taxon>
        <taxon>Saprospiria</taxon>
        <taxon>Saprospirales</taxon>
        <taxon>Lewinellaceae</taxon>
        <taxon>Neolewinella</taxon>
    </lineage>
</organism>
<dbReference type="RefSeq" id="WP_090166438.1">
    <property type="nucleotide sequence ID" value="NZ_FOFB01000005.1"/>
</dbReference>